<dbReference type="GO" id="GO:0006313">
    <property type="term" value="P:DNA transposition"/>
    <property type="evidence" value="ECO:0007669"/>
    <property type="project" value="InterPro"/>
</dbReference>
<dbReference type="EMBL" id="LBZW01000001">
    <property type="protein sequence ID" value="KKR79842.1"/>
    <property type="molecule type" value="Genomic_DNA"/>
</dbReference>
<feature type="domain" description="Transposase IS200-like" evidence="1">
    <location>
        <begin position="9"/>
        <end position="126"/>
    </location>
</feature>
<dbReference type="SMART" id="SM01321">
    <property type="entry name" value="Y1_Tnp"/>
    <property type="match status" value="1"/>
</dbReference>
<dbReference type="GO" id="GO:0003677">
    <property type="term" value="F:DNA binding"/>
    <property type="evidence" value="ECO:0007669"/>
    <property type="project" value="InterPro"/>
</dbReference>
<gene>
    <name evidence="2" type="ORF">UU24_C0001G0001</name>
</gene>
<dbReference type="Pfam" id="PF01797">
    <property type="entry name" value="Y1_Tnp"/>
    <property type="match status" value="1"/>
</dbReference>
<dbReference type="AlphaFoldDB" id="A0A0G0WWR3"/>
<dbReference type="InterPro" id="IPR002686">
    <property type="entry name" value="Transposase_17"/>
</dbReference>
<evidence type="ECO:0000259" key="1">
    <source>
        <dbReference type="SMART" id="SM01321"/>
    </source>
</evidence>
<evidence type="ECO:0000313" key="3">
    <source>
        <dbReference type="Proteomes" id="UP000034749"/>
    </source>
</evidence>
<dbReference type="PANTHER" id="PTHR34322:SF2">
    <property type="entry name" value="TRANSPOSASE IS200-LIKE DOMAIN-CONTAINING PROTEIN"/>
    <property type="match status" value="1"/>
</dbReference>
<dbReference type="SUPFAM" id="SSF143422">
    <property type="entry name" value="Transposase IS200-like"/>
    <property type="match status" value="1"/>
</dbReference>
<reference evidence="2 3" key="1">
    <citation type="journal article" date="2015" name="Nature">
        <title>rRNA introns, odd ribosomes, and small enigmatic genomes across a large radiation of phyla.</title>
        <authorList>
            <person name="Brown C.T."/>
            <person name="Hug L.A."/>
            <person name="Thomas B.C."/>
            <person name="Sharon I."/>
            <person name="Castelle C.J."/>
            <person name="Singh A."/>
            <person name="Wilkins M.J."/>
            <person name="Williams K.H."/>
            <person name="Banfield J.F."/>
        </authorList>
    </citation>
    <scope>NUCLEOTIDE SEQUENCE [LARGE SCALE GENOMIC DNA]</scope>
</reference>
<dbReference type="Proteomes" id="UP000034749">
    <property type="component" value="Unassembled WGS sequence"/>
</dbReference>
<organism evidence="2 3">
    <name type="scientific">Candidatus Nomurabacteria bacterium GW2011_GWA2_40_9</name>
    <dbReference type="NCBI Taxonomy" id="1618734"/>
    <lineage>
        <taxon>Bacteria</taxon>
        <taxon>Candidatus Nomuraibacteriota</taxon>
    </lineage>
</organism>
<comment type="caution">
    <text evidence="2">The sequence shown here is derived from an EMBL/GenBank/DDBJ whole genome shotgun (WGS) entry which is preliminary data.</text>
</comment>
<dbReference type="GO" id="GO:0004803">
    <property type="term" value="F:transposase activity"/>
    <property type="evidence" value="ECO:0007669"/>
    <property type="project" value="InterPro"/>
</dbReference>
<sequence length="224" mass="26460">MPRNARVDVGGEIYHVINRANGCLQIFNKDEDYELFEELLFETKELFHMRILAYCLMPNHFHLVLYPKNDGDMGLFMHRLSNSHTRKVHALTNTNGSGHLYQGRYKSFLVDKENYLSAIIKYVERNPVRAKLSKLCEDWKWGSAWLRISGKLEQHKLLDQKSFDLPDNYIKWINISEDEDLLKNIRVSVKKGVPYGKEKWVDNMVLKYKLESTLRSQGRPRKDR</sequence>
<dbReference type="PANTHER" id="PTHR34322">
    <property type="entry name" value="TRANSPOSASE, Y1_TNP DOMAIN-CONTAINING"/>
    <property type="match status" value="1"/>
</dbReference>
<dbReference type="InterPro" id="IPR036515">
    <property type="entry name" value="Transposase_17_sf"/>
</dbReference>
<evidence type="ECO:0000313" key="2">
    <source>
        <dbReference type="EMBL" id="KKR79842.1"/>
    </source>
</evidence>
<dbReference type="PATRIC" id="fig|1618734.3.peg.2"/>
<protein>
    <recommendedName>
        <fullName evidence="1">Transposase IS200-like domain-containing protein</fullName>
    </recommendedName>
</protein>
<name>A0A0G0WWR3_9BACT</name>
<accession>A0A0G0WWR3</accession>
<dbReference type="Gene3D" id="3.30.70.1290">
    <property type="entry name" value="Transposase IS200-like"/>
    <property type="match status" value="1"/>
</dbReference>
<proteinExistence type="predicted"/>